<evidence type="ECO:0000313" key="8">
    <source>
        <dbReference type="EMBL" id="TLS48795.1"/>
    </source>
</evidence>
<feature type="transmembrane region" description="Helical" evidence="7">
    <location>
        <begin position="354"/>
        <end position="374"/>
    </location>
</feature>
<evidence type="ECO:0000256" key="2">
    <source>
        <dbReference type="ARBA" id="ARBA00005262"/>
    </source>
</evidence>
<feature type="transmembrane region" description="Helical" evidence="7">
    <location>
        <begin position="297"/>
        <end position="316"/>
    </location>
</feature>
<keyword evidence="9" id="KW-1185">Reference proteome</keyword>
<dbReference type="InterPro" id="IPR014047">
    <property type="entry name" value="Chr_Tranpt_l_chain"/>
</dbReference>
<dbReference type="AlphaFoldDB" id="A0A5R9GBK7"/>
<feature type="transmembrane region" description="Helical" evidence="7">
    <location>
        <begin position="155"/>
        <end position="170"/>
    </location>
</feature>
<dbReference type="InterPro" id="IPR052518">
    <property type="entry name" value="CHR_Transporter"/>
</dbReference>
<dbReference type="NCBIfam" id="TIGR00937">
    <property type="entry name" value="2A51"/>
    <property type="match status" value="1"/>
</dbReference>
<evidence type="ECO:0000256" key="5">
    <source>
        <dbReference type="ARBA" id="ARBA00022989"/>
    </source>
</evidence>
<dbReference type="PIRSF" id="PIRSF004810">
    <property type="entry name" value="ChrA"/>
    <property type="match status" value="1"/>
</dbReference>
<protein>
    <submittedName>
        <fullName evidence="8">Chromate transporter</fullName>
    </submittedName>
</protein>
<comment type="subcellular location">
    <subcellularLocation>
        <location evidence="1">Cell membrane</location>
        <topology evidence="1">Multi-pass membrane protein</topology>
    </subcellularLocation>
</comment>
<comment type="caution">
    <text evidence="8">The sequence shown here is derived from an EMBL/GenBank/DDBJ whole genome shotgun (WGS) entry which is preliminary data.</text>
</comment>
<dbReference type="GO" id="GO:0005886">
    <property type="term" value="C:plasma membrane"/>
    <property type="evidence" value="ECO:0007669"/>
    <property type="project" value="UniProtKB-SubCell"/>
</dbReference>
<feature type="transmembrane region" description="Helical" evidence="7">
    <location>
        <begin position="20"/>
        <end position="46"/>
    </location>
</feature>
<organism evidence="8 9">
    <name type="scientific">Paenibacillus antri</name>
    <dbReference type="NCBI Taxonomy" id="2582848"/>
    <lineage>
        <taxon>Bacteria</taxon>
        <taxon>Bacillati</taxon>
        <taxon>Bacillota</taxon>
        <taxon>Bacilli</taxon>
        <taxon>Bacillales</taxon>
        <taxon>Paenibacillaceae</taxon>
        <taxon>Paenibacillus</taxon>
    </lineage>
</organism>
<evidence type="ECO:0000256" key="6">
    <source>
        <dbReference type="ARBA" id="ARBA00023136"/>
    </source>
</evidence>
<dbReference type="OrthoDB" id="9788907at2"/>
<evidence type="ECO:0000313" key="9">
    <source>
        <dbReference type="Proteomes" id="UP000309676"/>
    </source>
</evidence>
<dbReference type="GO" id="GO:0015109">
    <property type="term" value="F:chromate transmembrane transporter activity"/>
    <property type="evidence" value="ECO:0007669"/>
    <property type="project" value="InterPro"/>
</dbReference>
<dbReference type="InterPro" id="IPR003370">
    <property type="entry name" value="Chromate_transpt"/>
</dbReference>
<dbReference type="Proteomes" id="UP000309676">
    <property type="component" value="Unassembled WGS sequence"/>
</dbReference>
<accession>A0A5R9GBK7</accession>
<feature type="transmembrane region" description="Helical" evidence="7">
    <location>
        <begin position="122"/>
        <end position="143"/>
    </location>
</feature>
<feature type="transmembrane region" description="Helical" evidence="7">
    <location>
        <begin position="88"/>
        <end position="116"/>
    </location>
</feature>
<comment type="similarity">
    <text evidence="2">Belongs to the chromate ion transporter (CHR) (TC 2.A.51) family.</text>
</comment>
<reference evidence="8 9" key="1">
    <citation type="submission" date="2019-05" db="EMBL/GenBank/DDBJ databases">
        <authorList>
            <person name="Narsing Rao M.P."/>
            <person name="Li W.J."/>
        </authorList>
    </citation>
    <scope>NUCLEOTIDE SEQUENCE [LARGE SCALE GENOMIC DNA]</scope>
    <source>
        <strain evidence="8 9">SYSU_K30003</strain>
    </source>
</reference>
<evidence type="ECO:0000256" key="7">
    <source>
        <dbReference type="SAM" id="Phobius"/>
    </source>
</evidence>
<dbReference type="RefSeq" id="WP_138197743.1">
    <property type="nucleotide sequence ID" value="NZ_VCIW01000028.1"/>
</dbReference>
<evidence type="ECO:0000256" key="1">
    <source>
        <dbReference type="ARBA" id="ARBA00004651"/>
    </source>
</evidence>
<gene>
    <name evidence="8" type="ORF">FE782_28435</name>
</gene>
<feature type="transmembrane region" description="Helical" evidence="7">
    <location>
        <begin position="266"/>
        <end position="291"/>
    </location>
</feature>
<proteinExistence type="inferred from homology"/>
<keyword evidence="6 7" id="KW-0472">Membrane</keyword>
<feature type="transmembrane region" description="Helical" evidence="7">
    <location>
        <begin position="381"/>
        <end position="397"/>
    </location>
</feature>
<dbReference type="PANTHER" id="PTHR43663:SF1">
    <property type="entry name" value="CHROMATE TRANSPORTER"/>
    <property type="match status" value="1"/>
</dbReference>
<evidence type="ECO:0000256" key="3">
    <source>
        <dbReference type="ARBA" id="ARBA00022475"/>
    </source>
</evidence>
<keyword evidence="4 7" id="KW-0812">Transmembrane</keyword>
<dbReference type="PANTHER" id="PTHR43663">
    <property type="entry name" value="CHROMATE TRANSPORT PROTEIN-RELATED"/>
    <property type="match status" value="1"/>
</dbReference>
<sequence>MTEASLQKLGNNPEAASYTLWQLILYFLKLGTVGFGGPVALVGYMYRDLVEKRGWISESDYKDGLALAQLSPGPLAAQLGIYLGYVHYGILGATLAGIAFVLPSFVMVVAVSWAYIAFGGLTWMQAVFYAVGASVIGIIAFSAYKLTTKTIGKQWLLWGIYLVSAIYTAVMETEEIALILAAGILVWLVKAPPKQWFNKTKLNSMAIMPLAWASTKIPIADAGTLWHIFTFFTKAGAFVFGSGLAIVPFLYSGVVVENEWLNAQEFVDAVAVAMITPGPVVITTGFIGYLVAGFPGATIAAVATFLPAYLLTIIPAPFFKKYGKRPGIAAFIEGVTVAAIGAITGAVIVLGQRAIIDIPTALFAVITLGLLWKFKKISEPVIVLGAAVIGLIVYPLLHA</sequence>
<keyword evidence="3" id="KW-1003">Cell membrane</keyword>
<feature type="transmembrane region" description="Helical" evidence="7">
    <location>
        <begin position="328"/>
        <end position="348"/>
    </location>
</feature>
<keyword evidence="5 7" id="KW-1133">Transmembrane helix</keyword>
<evidence type="ECO:0000256" key="4">
    <source>
        <dbReference type="ARBA" id="ARBA00022692"/>
    </source>
</evidence>
<dbReference type="Pfam" id="PF02417">
    <property type="entry name" value="Chromate_transp"/>
    <property type="match status" value="2"/>
</dbReference>
<dbReference type="EMBL" id="VCIW01000028">
    <property type="protein sequence ID" value="TLS48795.1"/>
    <property type="molecule type" value="Genomic_DNA"/>
</dbReference>
<name>A0A5R9GBK7_9BACL</name>
<feature type="transmembrane region" description="Helical" evidence="7">
    <location>
        <begin position="235"/>
        <end position="254"/>
    </location>
</feature>